<evidence type="ECO:0008006" key="5">
    <source>
        <dbReference type="Google" id="ProtNLM"/>
    </source>
</evidence>
<dbReference type="Proteomes" id="UP000014500">
    <property type="component" value="Unassembled WGS sequence"/>
</dbReference>
<dbReference type="AlphaFoldDB" id="T1J386"/>
<dbReference type="PANTHER" id="PTHR13400">
    <property type="entry name" value="CHEMOKINE C-C MOTIF RECEPTOR 1"/>
    <property type="match status" value="1"/>
</dbReference>
<organism evidence="3 4">
    <name type="scientific">Strigamia maritima</name>
    <name type="common">European centipede</name>
    <name type="synonym">Geophilus maritimus</name>
    <dbReference type="NCBI Taxonomy" id="126957"/>
    <lineage>
        <taxon>Eukaryota</taxon>
        <taxon>Metazoa</taxon>
        <taxon>Ecdysozoa</taxon>
        <taxon>Arthropoda</taxon>
        <taxon>Myriapoda</taxon>
        <taxon>Chilopoda</taxon>
        <taxon>Pleurostigmophora</taxon>
        <taxon>Geophilomorpha</taxon>
        <taxon>Linotaeniidae</taxon>
        <taxon>Strigamia</taxon>
    </lineage>
</organism>
<feature type="region of interest" description="Disordered" evidence="2">
    <location>
        <begin position="1"/>
        <end position="28"/>
    </location>
</feature>
<sequence length="215" mass="23949">MSSTVVRTSLTHSLDNRSVGGGEEKPLNLHPALNLSVATVATADPTQSSANMVTNQYKTPIPKTSFDKQETPANVKATPTRRAINKSKVPPRLMQRIVLERPCHHHSFLTDIADVRKMEKGLLQLLGDFHSGKLHAFGKDCTFEKMDSVREQQEKLARLHFDLNAHLENYNPLSEDGRSIAKENMAKLMENLQQLSQSIDQLHSSTSNVGLQTEV</sequence>
<dbReference type="Pfam" id="PF13270">
    <property type="entry name" value="CCDC28"/>
    <property type="match status" value="1"/>
</dbReference>
<dbReference type="PANTHER" id="PTHR13400:SF4">
    <property type="entry name" value="COILED-COIL DOMAIN-CONTAINING PROTEIN 28A-LIKE PROTEIN"/>
    <property type="match status" value="1"/>
</dbReference>
<feature type="coiled-coil region" evidence="1">
    <location>
        <begin position="178"/>
        <end position="205"/>
    </location>
</feature>
<keyword evidence="4" id="KW-1185">Reference proteome</keyword>
<dbReference type="EnsemblMetazoa" id="SMAR008046-RA">
    <property type="protein sequence ID" value="SMAR008046-PA"/>
    <property type="gene ID" value="SMAR008046"/>
</dbReference>
<name>T1J386_STRMM</name>
<proteinExistence type="predicted"/>
<evidence type="ECO:0000256" key="1">
    <source>
        <dbReference type="SAM" id="Coils"/>
    </source>
</evidence>
<keyword evidence="1" id="KW-0175">Coiled coil</keyword>
<protein>
    <recommendedName>
        <fullName evidence="5">Coiled-coil domain-containing protein 28B</fullName>
    </recommendedName>
</protein>
<evidence type="ECO:0000313" key="3">
    <source>
        <dbReference type="EnsemblMetazoa" id="SMAR008046-PA"/>
    </source>
</evidence>
<dbReference type="eggNOG" id="ENOG502RYUK">
    <property type="taxonomic scope" value="Eukaryota"/>
</dbReference>
<dbReference type="HOGENOM" id="CLU_1284736_0_0_1"/>
<evidence type="ECO:0000313" key="4">
    <source>
        <dbReference type="Proteomes" id="UP000014500"/>
    </source>
</evidence>
<dbReference type="STRING" id="126957.T1J386"/>
<evidence type="ECO:0000256" key="2">
    <source>
        <dbReference type="SAM" id="MobiDB-lite"/>
    </source>
</evidence>
<dbReference type="PhylomeDB" id="T1J386"/>
<reference evidence="3" key="2">
    <citation type="submission" date="2015-02" db="UniProtKB">
        <authorList>
            <consortium name="EnsemblMetazoa"/>
        </authorList>
    </citation>
    <scope>IDENTIFICATION</scope>
</reference>
<dbReference type="InterPro" id="IPR025271">
    <property type="entry name" value="CCDC28"/>
</dbReference>
<reference evidence="4" key="1">
    <citation type="submission" date="2011-05" db="EMBL/GenBank/DDBJ databases">
        <authorList>
            <person name="Richards S.R."/>
            <person name="Qu J."/>
            <person name="Jiang H."/>
            <person name="Jhangiani S.N."/>
            <person name="Agravi P."/>
            <person name="Goodspeed R."/>
            <person name="Gross S."/>
            <person name="Mandapat C."/>
            <person name="Jackson L."/>
            <person name="Mathew T."/>
            <person name="Pu L."/>
            <person name="Thornton R."/>
            <person name="Saada N."/>
            <person name="Wilczek-Boney K.B."/>
            <person name="Lee S."/>
            <person name="Kovar C."/>
            <person name="Wu Y."/>
            <person name="Scherer S.E."/>
            <person name="Worley K.C."/>
            <person name="Muzny D.M."/>
            <person name="Gibbs R."/>
        </authorList>
    </citation>
    <scope>NUCLEOTIDE SEQUENCE</scope>
    <source>
        <strain evidence="4">Brora</strain>
    </source>
</reference>
<dbReference type="EMBL" id="JH431820">
    <property type="status" value="NOT_ANNOTATED_CDS"/>
    <property type="molecule type" value="Genomic_DNA"/>
</dbReference>
<accession>T1J386</accession>
<feature type="compositionally biased region" description="Polar residues" evidence="2">
    <location>
        <begin position="1"/>
        <end position="13"/>
    </location>
</feature>